<comment type="caution">
    <text evidence="3">The sequence shown here is derived from an EMBL/GenBank/DDBJ whole genome shotgun (WGS) entry which is preliminary data.</text>
</comment>
<dbReference type="InterPro" id="IPR009015">
    <property type="entry name" value="Fucose_isomerase_N/cen_sf"/>
</dbReference>
<proteinExistence type="predicted"/>
<dbReference type="GO" id="GO:0005737">
    <property type="term" value="C:cytoplasm"/>
    <property type="evidence" value="ECO:0007669"/>
    <property type="project" value="InterPro"/>
</dbReference>
<protein>
    <recommendedName>
        <fullName evidence="4">L-fucose isomerase C-terminal domain-containing protein</fullName>
    </recommendedName>
</protein>
<dbReference type="PANTHER" id="PTHR36120:SF2">
    <property type="entry name" value="FUCOSE ISOMERASE"/>
    <property type="match status" value="1"/>
</dbReference>
<evidence type="ECO:0000256" key="1">
    <source>
        <dbReference type="ARBA" id="ARBA00023235"/>
    </source>
</evidence>
<organism evidence="3">
    <name type="scientific">marine sediment metagenome</name>
    <dbReference type="NCBI Taxonomy" id="412755"/>
    <lineage>
        <taxon>unclassified sequences</taxon>
        <taxon>metagenomes</taxon>
        <taxon>ecological metagenomes</taxon>
    </lineage>
</organism>
<dbReference type="AlphaFoldDB" id="X1S3D6"/>
<feature type="non-terminal residue" evidence="3">
    <location>
        <position position="286"/>
    </location>
</feature>
<feature type="non-terminal residue" evidence="3">
    <location>
        <position position="1"/>
    </location>
</feature>
<accession>X1S3D6</accession>
<keyword evidence="1" id="KW-0413">Isomerase</keyword>
<gene>
    <name evidence="3" type="ORF">S12H4_20142</name>
</gene>
<evidence type="ECO:0000313" key="3">
    <source>
        <dbReference type="EMBL" id="GAI73671.1"/>
    </source>
</evidence>
<dbReference type="PANTHER" id="PTHR36120">
    <property type="entry name" value="FUCOSE ISOMERASE"/>
    <property type="match status" value="1"/>
</dbReference>
<keyword evidence="2" id="KW-0119">Carbohydrate metabolism</keyword>
<dbReference type="GO" id="GO:0005996">
    <property type="term" value="P:monosaccharide metabolic process"/>
    <property type="evidence" value="ECO:0007669"/>
    <property type="project" value="InterPro"/>
</dbReference>
<dbReference type="EMBL" id="BARW01010164">
    <property type="protein sequence ID" value="GAI73671.1"/>
    <property type="molecule type" value="Genomic_DNA"/>
</dbReference>
<evidence type="ECO:0000256" key="2">
    <source>
        <dbReference type="ARBA" id="ARBA00023277"/>
    </source>
</evidence>
<evidence type="ECO:0008006" key="4">
    <source>
        <dbReference type="Google" id="ProtNLM"/>
    </source>
</evidence>
<reference evidence="3" key="1">
    <citation type="journal article" date="2014" name="Front. Microbiol.">
        <title>High frequency of phylogenetically diverse reductive dehalogenase-homologous genes in deep subseafloor sedimentary metagenomes.</title>
        <authorList>
            <person name="Kawai M."/>
            <person name="Futagami T."/>
            <person name="Toyoda A."/>
            <person name="Takaki Y."/>
            <person name="Nishi S."/>
            <person name="Hori S."/>
            <person name="Arai W."/>
            <person name="Tsubouchi T."/>
            <person name="Morono Y."/>
            <person name="Uchiyama I."/>
            <person name="Ito T."/>
            <person name="Fujiyama A."/>
            <person name="Inagaki F."/>
            <person name="Takami H."/>
        </authorList>
    </citation>
    <scope>NUCLEOTIDE SEQUENCE</scope>
    <source>
        <strain evidence="3">Expedition CK06-06</strain>
    </source>
</reference>
<name>X1S3D6_9ZZZZ</name>
<dbReference type="GO" id="GO:0016861">
    <property type="term" value="F:intramolecular oxidoreductase activity, interconverting aldoses and ketoses"/>
    <property type="evidence" value="ECO:0007669"/>
    <property type="project" value="InterPro"/>
</dbReference>
<dbReference type="SUPFAM" id="SSF53743">
    <property type="entry name" value="FucI/AraA N-terminal and middle domains"/>
    <property type="match status" value="1"/>
</dbReference>
<sequence>EIEEKLSEKFEDISLKNFNQKDWFPLIFIKSGGAEGKFEQIFKQVKGPYLLLSSGLHNSLAASLEIASFLKQKGEKVEIIHGSSEYIAKRIKELRKIFQVKNKLVSIKLGVIGKPSDWLIASDVDYNKVKDTLGISLIDIEMDELVKEIDQDHHFAHPKLKDIREKGFNKKSIDGALKIYNGFKAIVNKYKLNGITVRCFDLLEIYKNTGCLGLSLLNDEGIIAGCEGDIPALISMAILHYLTNEPVFMANPSSIDIDNNEIILAHCTLPLNMSDKFHLKTHFESG</sequence>